<dbReference type="AlphaFoldDB" id="A0AAJ1BCU3"/>
<comment type="caution">
    <text evidence="1">The sequence shown here is derived from an EMBL/GenBank/DDBJ whole genome shotgun (WGS) entry which is preliminary data.</text>
</comment>
<reference evidence="1" key="1">
    <citation type="submission" date="2022-01" db="EMBL/GenBank/DDBJ databases">
        <title>Collection of gut derived symbiotic bacterial strains cultured from healthy donors.</title>
        <authorList>
            <person name="Lin H."/>
            <person name="Kohout C."/>
            <person name="Waligurski E."/>
            <person name="Pamer E.G."/>
        </authorList>
    </citation>
    <scope>NUCLEOTIDE SEQUENCE</scope>
    <source>
        <strain evidence="1">DFI.7.46</strain>
    </source>
</reference>
<gene>
    <name evidence="1" type="ORF">L0M99_08520</name>
</gene>
<name>A0AAJ1BCU3_9ACTO</name>
<evidence type="ECO:0000313" key="1">
    <source>
        <dbReference type="EMBL" id="MCG4618529.1"/>
    </source>
</evidence>
<sequence>MSTIIASLALVAIVSGAITYIVKEKRKGTKCIGCPISSSCTFNPEVAPSSGNRHNLQIVGITNQAGEPKCHCH</sequence>
<dbReference type="RefSeq" id="WP_024060077.1">
    <property type="nucleotide sequence ID" value="NZ_JAGZVZ010000006.1"/>
</dbReference>
<proteinExistence type="predicted"/>
<protein>
    <submittedName>
        <fullName evidence="1">FeoB-associated Cys-rich membrane protein</fullName>
    </submittedName>
</protein>
<organism evidence="1 2">
    <name type="scientific">Varibaculum cambriense</name>
    <dbReference type="NCBI Taxonomy" id="184870"/>
    <lineage>
        <taxon>Bacteria</taxon>
        <taxon>Bacillati</taxon>
        <taxon>Actinomycetota</taxon>
        <taxon>Actinomycetes</taxon>
        <taxon>Actinomycetales</taxon>
        <taxon>Actinomycetaceae</taxon>
        <taxon>Varibaculum</taxon>
    </lineage>
</organism>
<dbReference type="Proteomes" id="UP001200537">
    <property type="component" value="Unassembled WGS sequence"/>
</dbReference>
<evidence type="ECO:0000313" key="2">
    <source>
        <dbReference type="Proteomes" id="UP001200537"/>
    </source>
</evidence>
<dbReference type="EMBL" id="JAKNHJ010000018">
    <property type="protein sequence ID" value="MCG4618529.1"/>
    <property type="molecule type" value="Genomic_DNA"/>
</dbReference>
<accession>A0AAJ1BCU3</accession>